<protein>
    <submittedName>
        <fullName evidence="1">Uncharacterized protein</fullName>
    </submittedName>
</protein>
<dbReference type="EMBL" id="KN440900">
    <property type="protein sequence ID" value="KHG27383.1"/>
    <property type="molecule type" value="Genomic_DNA"/>
</dbReference>
<evidence type="ECO:0000313" key="2">
    <source>
        <dbReference type="Proteomes" id="UP000032142"/>
    </source>
</evidence>
<keyword evidence="2" id="KW-1185">Reference proteome</keyword>
<evidence type="ECO:0000313" key="1">
    <source>
        <dbReference type="EMBL" id="KHG27383.1"/>
    </source>
</evidence>
<sequence>MRMPKLVELSLSS</sequence>
<name>A0A0B0PLQ3_GOSAR</name>
<organism evidence="1 2">
    <name type="scientific">Gossypium arboreum</name>
    <name type="common">Tree cotton</name>
    <name type="synonym">Gossypium nanking</name>
    <dbReference type="NCBI Taxonomy" id="29729"/>
    <lineage>
        <taxon>Eukaryota</taxon>
        <taxon>Viridiplantae</taxon>
        <taxon>Streptophyta</taxon>
        <taxon>Embryophyta</taxon>
        <taxon>Tracheophyta</taxon>
        <taxon>Spermatophyta</taxon>
        <taxon>Magnoliopsida</taxon>
        <taxon>eudicotyledons</taxon>
        <taxon>Gunneridae</taxon>
        <taxon>Pentapetalae</taxon>
        <taxon>rosids</taxon>
        <taxon>malvids</taxon>
        <taxon>Malvales</taxon>
        <taxon>Malvaceae</taxon>
        <taxon>Malvoideae</taxon>
        <taxon>Gossypium</taxon>
    </lineage>
</organism>
<gene>
    <name evidence="1" type="ORF">F383_11078</name>
</gene>
<proteinExistence type="predicted"/>
<dbReference type="Proteomes" id="UP000032142">
    <property type="component" value="Unassembled WGS sequence"/>
</dbReference>
<accession>A0A0B0PLQ3</accession>
<reference evidence="2" key="1">
    <citation type="submission" date="2014-09" db="EMBL/GenBank/DDBJ databases">
        <authorList>
            <person name="Mudge J."/>
            <person name="Ramaraj T."/>
            <person name="Lindquist I.E."/>
            <person name="Bharti A.K."/>
            <person name="Sundararajan A."/>
            <person name="Cameron C.T."/>
            <person name="Woodward J.E."/>
            <person name="May G.D."/>
            <person name="Brubaker C."/>
            <person name="Broadhvest J."/>
            <person name="Wilkins T.A."/>
        </authorList>
    </citation>
    <scope>NUCLEOTIDE SEQUENCE</scope>
    <source>
        <strain evidence="2">cv. AKA8401</strain>
    </source>
</reference>